<evidence type="ECO:0000313" key="3">
    <source>
        <dbReference type="Proteomes" id="UP000747542"/>
    </source>
</evidence>
<feature type="non-terminal residue" evidence="2">
    <location>
        <position position="1"/>
    </location>
</feature>
<feature type="non-terminal residue" evidence="2">
    <location>
        <position position="200"/>
    </location>
</feature>
<comment type="caution">
    <text evidence="2">The sequence shown here is derived from an EMBL/GenBank/DDBJ whole genome shotgun (WGS) entry which is preliminary data.</text>
</comment>
<proteinExistence type="predicted"/>
<keyword evidence="3" id="KW-1185">Reference proteome</keyword>
<name>A0A8J5MS34_HOMAM</name>
<feature type="region of interest" description="Disordered" evidence="1">
    <location>
        <begin position="108"/>
        <end position="129"/>
    </location>
</feature>
<dbReference type="Proteomes" id="UP000747542">
    <property type="component" value="Unassembled WGS sequence"/>
</dbReference>
<organism evidence="2 3">
    <name type="scientific">Homarus americanus</name>
    <name type="common">American lobster</name>
    <dbReference type="NCBI Taxonomy" id="6706"/>
    <lineage>
        <taxon>Eukaryota</taxon>
        <taxon>Metazoa</taxon>
        <taxon>Ecdysozoa</taxon>
        <taxon>Arthropoda</taxon>
        <taxon>Crustacea</taxon>
        <taxon>Multicrustacea</taxon>
        <taxon>Malacostraca</taxon>
        <taxon>Eumalacostraca</taxon>
        <taxon>Eucarida</taxon>
        <taxon>Decapoda</taxon>
        <taxon>Pleocyemata</taxon>
        <taxon>Astacidea</taxon>
        <taxon>Nephropoidea</taxon>
        <taxon>Nephropidae</taxon>
        <taxon>Homarus</taxon>
    </lineage>
</organism>
<sequence length="200" mass="21297">TTRQILHVRTRDKVSFAEARSTALKSVSSHGDSYAQVLSRHKAQQTTSLVVAEVNRNEAGTSATPHFSSTRCAGTIKISAKWYQVSSESLEVDDPPAKVLMVTAKEMSAQTGTSSPEMLTGPLPDTSGGETPVKIKLAAQGVAYMDRPSGEPSPGVKSGYLAFYSLQNPEQTHHEGTAILVSDKYSIPNTCSPLSVTSSL</sequence>
<gene>
    <name evidence="2" type="ORF">Hamer_G014063</name>
</gene>
<dbReference type="AlphaFoldDB" id="A0A8J5MS34"/>
<evidence type="ECO:0000313" key="2">
    <source>
        <dbReference type="EMBL" id="KAG7161422.1"/>
    </source>
</evidence>
<feature type="compositionally biased region" description="Polar residues" evidence="1">
    <location>
        <begin position="108"/>
        <end position="117"/>
    </location>
</feature>
<evidence type="ECO:0000256" key="1">
    <source>
        <dbReference type="SAM" id="MobiDB-lite"/>
    </source>
</evidence>
<reference evidence="2" key="1">
    <citation type="journal article" date="2021" name="Sci. Adv.">
        <title>The American lobster genome reveals insights on longevity, neural, and immune adaptations.</title>
        <authorList>
            <person name="Polinski J.M."/>
            <person name="Zimin A.V."/>
            <person name="Clark K.F."/>
            <person name="Kohn A.B."/>
            <person name="Sadowski N."/>
            <person name="Timp W."/>
            <person name="Ptitsyn A."/>
            <person name="Khanna P."/>
            <person name="Romanova D.Y."/>
            <person name="Williams P."/>
            <person name="Greenwood S.J."/>
            <person name="Moroz L.L."/>
            <person name="Walt D.R."/>
            <person name="Bodnar A.G."/>
        </authorList>
    </citation>
    <scope>NUCLEOTIDE SEQUENCE</scope>
    <source>
        <strain evidence="2">GMGI-L3</strain>
    </source>
</reference>
<protein>
    <submittedName>
        <fullName evidence="2">Uncharacterized protein</fullName>
    </submittedName>
</protein>
<accession>A0A8J5MS34</accession>
<dbReference type="EMBL" id="JAHLQT010029499">
    <property type="protein sequence ID" value="KAG7161422.1"/>
    <property type="molecule type" value="Genomic_DNA"/>
</dbReference>